<evidence type="ECO:0000313" key="2">
    <source>
        <dbReference type="EMBL" id="AHI59115.1"/>
    </source>
</evidence>
<dbReference type="SUPFAM" id="SSF82693">
    <property type="entry name" value="Multidrug efflux transporter AcrB pore domain, PN1, PN2, PC1 and PC2 subdomains"/>
    <property type="match status" value="3"/>
</dbReference>
<feature type="transmembrane region" description="Helical" evidence="1">
    <location>
        <begin position="463"/>
        <end position="482"/>
    </location>
</feature>
<feature type="transmembrane region" description="Helical" evidence="1">
    <location>
        <begin position="12"/>
        <end position="31"/>
    </location>
</feature>
<feature type="transmembrane region" description="Helical" evidence="1">
    <location>
        <begin position="932"/>
        <end position="951"/>
    </location>
</feature>
<feature type="transmembrane region" description="Helical" evidence="1">
    <location>
        <begin position="889"/>
        <end position="911"/>
    </location>
</feature>
<dbReference type="SUPFAM" id="SSF82714">
    <property type="entry name" value="Multidrug efflux transporter AcrB TolC docking domain, DN and DC subdomains"/>
    <property type="match status" value="1"/>
</dbReference>
<dbReference type="Gene3D" id="3.30.70.1440">
    <property type="entry name" value="Multidrug efflux transporter AcrB pore domain"/>
    <property type="match status" value="1"/>
</dbReference>
<feature type="transmembrane region" description="Helical" evidence="1">
    <location>
        <begin position="508"/>
        <end position="528"/>
    </location>
</feature>
<dbReference type="Gene3D" id="1.20.1640.10">
    <property type="entry name" value="Multidrug efflux transporter AcrB transmembrane domain"/>
    <property type="match status" value="2"/>
</dbReference>
<keyword evidence="1" id="KW-0812">Transmembrane</keyword>
<feature type="transmembrane region" description="Helical" evidence="1">
    <location>
        <begin position="861"/>
        <end position="883"/>
    </location>
</feature>
<evidence type="ECO:0000256" key="1">
    <source>
        <dbReference type="SAM" id="Phobius"/>
    </source>
</evidence>
<dbReference type="Gene3D" id="3.30.2090.10">
    <property type="entry name" value="Multidrug efflux transporter AcrB TolC docking domain, DN and DC subdomains"/>
    <property type="match status" value="2"/>
</dbReference>
<feature type="transmembrane region" description="Helical" evidence="1">
    <location>
        <begin position="963"/>
        <end position="990"/>
    </location>
</feature>
<feature type="transmembrane region" description="Helical" evidence="1">
    <location>
        <begin position="326"/>
        <end position="345"/>
    </location>
</feature>
<feature type="transmembrane region" description="Helical" evidence="1">
    <location>
        <begin position="351"/>
        <end position="369"/>
    </location>
</feature>
<dbReference type="Gene3D" id="3.30.70.1430">
    <property type="entry name" value="Multidrug efflux transporter AcrB pore domain"/>
    <property type="match status" value="2"/>
</dbReference>
<dbReference type="PANTHER" id="PTHR32063">
    <property type="match status" value="1"/>
</dbReference>
<organism evidence="2">
    <name type="scientific">Bacillus subtilis</name>
    <dbReference type="NCBI Taxonomy" id="1423"/>
    <lineage>
        <taxon>Bacteria</taxon>
        <taxon>Bacillati</taxon>
        <taxon>Bacillota</taxon>
        <taxon>Bacilli</taxon>
        <taxon>Bacillales</taxon>
        <taxon>Bacillaceae</taxon>
        <taxon>Bacillus</taxon>
    </lineage>
</organism>
<keyword evidence="1" id="KW-1133">Transmembrane helix</keyword>
<feature type="transmembrane region" description="Helical" evidence="1">
    <location>
        <begin position="835"/>
        <end position="854"/>
    </location>
</feature>
<dbReference type="EMBL" id="KF866134">
    <property type="protein sequence ID" value="AHI59115.1"/>
    <property type="molecule type" value="Genomic_DNA"/>
</dbReference>
<dbReference type="SUPFAM" id="SSF82866">
    <property type="entry name" value="Multidrug efflux transporter AcrB transmembrane domain"/>
    <property type="match status" value="2"/>
</dbReference>
<dbReference type="InterPro" id="IPR027463">
    <property type="entry name" value="AcrB_DN_DC_subdom"/>
</dbReference>
<dbReference type="GO" id="GO:0005886">
    <property type="term" value="C:plasma membrane"/>
    <property type="evidence" value="ECO:0007669"/>
    <property type="project" value="TreeGrafter"/>
</dbReference>
<proteinExistence type="predicted"/>
<accession>W6API0</accession>
<name>W6API0_BACIU</name>
<feature type="transmembrane region" description="Helical" evidence="1">
    <location>
        <begin position="423"/>
        <end position="443"/>
    </location>
</feature>
<dbReference type="PANTHER" id="PTHR32063:SF0">
    <property type="entry name" value="SWARMING MOTILITY PROTEIN SWRC"/>
    <property type="match status" value="1"/>
</dbReference>
<protein>
    <submittedName>
        <fullName evidence="2">Multidrug transporter</fullName>
    </submittedName>
</protein>
<dbReference type="PRINTS" id="PR00702">
    <property type="entry name" value="ACRIFLAVINRP"/>
</dbReference>
<dbReference type="InterPro" id="IPR001036">
    <property type="entry name" value="Acrflvin-R"/>
</dbReference>
<gene>
    <name evidence="2" type="primary">potD</name>
</gene>
<dbReference type="Pfam" id="PF00873">
    <property type="entry name" value="ACR_tran"/>
    <property type="match status" value="1"/>
</dbReference>
<keyword evidence="1" id="KW-0472">Membrane</keyword>
<dbReference type="GO" id="GO:0042910">
    <property type="term" value="F:xenobiotic transmembrane transporter activity"/>
    <property type="evidence" value="ECO:0007669"/>
    <property type="project" value="TreeGrafter"/>
</dbReference>
<dbReference type="AlphaFoldDB" id="W6API0"/>
<reference evidence="2" key="1">
    <citation type="journal article" date="2015" name="Appl. Environ. Microbiol.">
        <title>Nonribosomal peptide synthase gene clusters for lipopeptide biosynthesis in Bacillus subtilis 916 and their phenotypic functions.</title>
        <authorList>
            <person name="Luo C."/>
            <person name="Liu X."/>
            <person name="Zhou H."/>
            <person name="Wang X."/>
            <person name="Chen Z."/>
        </authorList>
    </citation>
    <scope>NUCLEOTIDE SEQUENCE</scope>
    <source>
        <strain evidence="2">916</strain>
    </source>
</reference>
<sequence>MSWLTKWSFANKAAITLTSIIIIAWGVVSYLRIPMEFLPQAENPQVTIVVMGQGTDSKTMEEQVTFPIEQATSTVKGKNGVLSTTGDGFSKVDIYFEVGTDMKQAKREIQESIDSRSLPDYVSKPSITQSDTSSVPVSFVALTFKDGLTSENIDLLNKEIEPIYNDVKGVSGVQKTGNEKSFISVKVDNKKLNQNHIPIKKVMGILEGQNGAFSVGADTIDGKASNINVLGGLSSIKELGNISVQDNVKLKDIATIKETKPENVINRFNGKDSIELGISKDSQTNAVTLSKEIEKVTDTINKRYDNVEATVFLSTSDMVKTSVQSMIKEVLLGALFATIVIMIFLKNVRSTFITIVSIPISLCITVILLSKSGISLNTLTLGGVAVAVGRLVDDSIVVIENIYKRMQAEKLSVYMIVEATKEVGGAITASTLTTVAVFLPIGLVNGSLQEYILPFALTVTYSLLSSLLVAVTIVPVMSGALLKKEKLKEYNSPARFTKVITWSLNHKWIVLSLSFVLFAGSIIAYFTMPKGAVESKNTDYIQVTLNYPSDTPLAKVKNNILNLEKIIKQKDEVKYMMTYLGNSMSSNQRGGVDSPTKGQFRVFLKDEGDADKIIKEIQKEKEKERFSDAEFTVVASSVTGHADTNITIDVTGNNLDDLENVTNKIEGKIKNIEGVQEVSTNQDEKKTVYSFVVNPSQGNTELVASQLGVMLNRTTLGTLTIDNRQTDVMLEPVLNTDTSQDLKDIQIMTESGSTPISRVATLKSDQESTTQFHKDSKPYLQVTAKVDPSKLSDINAKIESAISGEDGKEAIKIPKDVKVFVGGASVQQSEDFNDLFTTMLVSIGAVFLILVVTFKGFKAPFAILTSLPLAAIGSILGLMISGISVDTNVLLGALMLIGIVVTNAIVLLDRVKQNEKTMTIRESLIEASVRRMRPIIMTAVATIFAMLPLLVKKSESVNLVSQSLAVVVIGGLAVATMLTLIVIPCVYEIFNFKKSKMQKREKTLKDDITI</sequence>
<dbReference type="Gene3D" id="3.30.70.1320">
    <property type="entry name" value="Multidrug efflux transporter AcrB pore domain like"/>
    <property type="match status" value="1"/>
</dbReference>